<dbReference type="Gene3D" id="3.40.1000.10">
    <property type="entry name" value="Mog1/PsbP, alpha/beta/alpha sandwich"/>
    <property type="match status" value="1"/>
</dbReference>
<evidence type="ECO:0000256" key="1">
    <source>
        <dbReference type="SAM" id="MobiDB-lite"/>
    </source>
</evidence>
<feature type="compositionally biased region" description="Polar residues" evidence="1">
    <location>
        <begin position="168"/>
        <end position="183"/>
    </location>
</feature>
<proteinExistence type="predicted"/>
<feature type="region of interest" description="Disordered" evidence="1">
    <location>
        <begin position="164"/>
        <end position="183"/>
    </location>
</feature>
<protein>
    <submittedName>
        <fullName evidence="2">LpqN/LpqT family lipoprotein</fullName>
    </submittedName>
</protein>
<dbReference type="RefSeq" id="WP_235725055.1">
    <property type="nucleotide sequence ID" value="NZ_JAKGCU010000020.1"/>
</dbReference>
<sequence length="240" mass="25828">MTTDTGNAPGAVGDGAVFGSGDCPAHVESLSARARDDADTPPVEPTVLRPPRFAYSSAEWHRAGRRQSQSTDIPILDRLAQMSVSASRVTDADTIPGEILVDVDDDTWSSVLAPGYLRLYLAGHGHDGTIAIVLTRFVIDHAVAVSELMDHAFVEARSLPEWDESEATRTQPGFRTEGSSVQSGTYVGDDETWFCAIRYAAYRRGNVAYLLHATGTAPAREGAAFRRSITAAVSSVRFDD</sequence>
<evidence type="ECO:0000313" key="3">
    <source>
        <dbReference type="Proteomes" id="UP001108089"/>
    </source>
</evidence>
<comment type="caution">
    <text evidence="2">The sequence shown here is derived from an EMBL/GenBank/DDBJ whole genome shotgun (WGS) entry which is preliminary data.</text>
</comment>
<dbReference type="EMBL" id="JAKGCU010000020">
    <property type="protein sequence ID" value="MCF3940306.1"/>
    <property type="molecule type" value="Genomic_DNA"/>
</dbReference>
<keyword evidence="2" id="KW-0449">Lipoprotein</keyword>
<organism evidence="2 3">
    <name type="scientific">Gordonia tangerina</name>
    <dbReference type="NCBI Taxonomy" id="2911060"/>
    <lineage>
        <taxon>Bacteria</taxon>
        <taxon>Bacillati</taxon>
        <taxon>Actinomycetota</taxon>
        <taxon>Actinomycetes</taxon>
        <taxon>Mycobacteriales</taxon>
        <taxon>Gordoniaceae</taxon>
        <taxon>Gordonia</taxon>
    </lineage>
</organism>
<accession>A0ABS9DQU0</accession>
<gene>
    <name evidence="2" type="ORF">L1892_18190</name>
</gene>
<name>A0ABS9DQU0_9ACTN</name>
<evidence type="ECO:0000313" key="2">
    <source>
        <dbReference type="EMBL" id="MCF3940306.1"/>
    </source>
</evidence>
<reference evidence="2" key="1">
    <citation type="submission" date="2022-01" db="EMBL/GenBank/DDBJ databases">
        <title>Gordonia xiamenensis sp. nov., isolated from surface seawater in Xiamen.</title>
        <authorList>
            <person name="He Y.F."/>
        </authorList>
    </citation>
    <scope>NUCLEOTIDE SEQUENCE</scope>
    <source>
        <strain evidence="2">GW1C4-4</strain>
    </source>
</reference>
<dbReference type="Proteomes" id="UP001108089">
    <property type="component" value="Unassembled WGS sequence"/>
</dbReference>
<feature type="region of interest" description="Disordered" evidence="1">
    <location>
        <begin position="1"/>
        <end position="20"/>
    </location>
</feature>
<keyword evidence="3" id="KW-1185">Reference proteome</keyword>